<dbReference type="OrthoDB" id="10263554at2759"/>
<evidence type="ECO:0000256" key="4">
    <source>
        <dbReference type="ARBA" id="ARBA00023065"/>
    </source>
</evidence>
<dbReference type="PANTHER" id="PTHR10698:SF0">
    <property type="entry name" value="V-TYPE PROTON ATPASE SUBUNIT H"/>
    <property type="match status" value="1"/>
</dbReference>
<dbReference type="GO" id="GO:0046961">
    <property type="term" value="F:proton-transporting ATPase activity, rotational mechanism"/>
    <property type="evidence" value="ECO:0007669"/>
    <property type="project" value="InterPro"/>
</dbReference>
<dbReference type="VEuPathDB" id="MicrosporidiaDB:AAJ76_2300018876"/>
<evidence type="ECO:0000256" key="2">
    <source>
        <dbReference type="ARBA" id="ARBA00022448"/>
    </source>
</evidence>
<dbReference type="Gene3D" id="1.25.10.10">
    <property type="entry name" value="Leucine-rich Repeat Variant"/>
    <property type="match status" value="1"/>
</dbReference>
<keyword evidence="7" id="KW-1185">Reference proteome</keyword>
<dbReference type="InterPro" id="IPR011989">
    <property type="entry name" value="ARM-like"/>
</dbReference>
<reference evidence="6 7" key="1">
    <citation type="journal article" date="2015" name="Environ. Microbiol.">
        <title>Genome analyses suggest the presence of polyploidy and recent human-driven expansions in eight global populations of the honeybee pathogen Nosema ceranae.</title>
        <authorList>
            <person name="Pelin A."/>
            <person name="Selman M."/>
            <person name="Aris-Brosou S."/>
            <person name="Farinelli L."/>
            <person name="Corradi N."/>
        </authorList>
    </citation>
    <scope>NUCLEOTIDE SEQUENCE [LARGE SCALE GENOMIC DNA]</scope>
    <source>
        <strain evidence="6 7">PA08 1199</strain>
    </source>
</reference>
<comment type="caution">
    <text evidence="6">The sequence shown here is derived from an EMBL/GenBank/DDBJ whole genome shotgun (WGS) entry which is preliminary data.</text>
</comment>
<keyword evidence="4" id="KW-0406">Ion transport</keyword>
<dbReference type="Pfam" id="PF03224">
    <property type="entry name" value="V-ATPase_H_N"/>
    <property type="match status" value="1"/>
</dbReference>
<dbReference type="PANTHER" id="PTHR10698">
    <property type="entry name" value="V-TYPE PROTON ATPASE SUBUNIT H"/>
    <property type="match status" value="1"/>
</dbReference>
<comment type="similarity">
    <text evidence="1">Belongs to the V-ATPase H subunit family.</text>
</comment>
<dbReference type="OMA" id="KHEALAI"/>
<dbReference type="InterPro" id="IPR004908">
    <property type="entry name" value="ATPase_V1-cplx_hsu"/>
</dbReference>
<dbReference type="EMBL" id="JPQZ01000023">
    <property type="protein sequence ID" value="KKO75363.1"/>
    <property type="molecule type" value="Genomic_DNA"/>
</dbReference>
<keyword evidence="3" id="KW-0375">Hydrogen ion transport</keyword>
<sequence length="370" mass="44186">MAVYIETEESKLDFNNSNTEIDTALQSRDIKDLIEEYSSVEHLQYILYKYASYLDEDILLRLLKHRDTYISYKSFSLLTELYKKCKHKKEYIIFFNYMIMEDSTYEEKNQLLSLFVTFISCKSVKTFNLEDRKLEVINDERLISNLQKLITVRELQYNILLFLYVYSFSECYVEKVCTFLKLLIFILKDRSREKILRICYFILVNILNSACKLSINQIYELRKITNNLCESNISDEALTESLKNAHKILEKKHNEYTIENYVTDLFKGILEDHDYHYDEVFWSSGYPRISKNIVDIIKLLKKYLKSHNSSWICLACNDIYMLVKSNPQVHNLISKHKVRDVLYELTKSENDEIRFKAIQALYASIFSEWN</sequence>
<evidence type="ECO:0000313" key="6">
    <source>
        <dbReference type="EMBL" id="KKO75363.1"/>
    </source>
</evidence>
<dbReference type="InterPro" id="IPR011987">
    <property type="entry name" value="ATPase_V1-cplx_hsu_C"/>
</dbReference>
<accession>A0A0F9WR37</accession>
<evidence type="ECO:0000256" key="1">
    <source>
        <dbReference type="ARBA" id="ARBA00008613"/>
    </source>
</evidence>
<dbReference type="Pfam" id="PF11698">
    <property type="entry name" value="V-ATPase_H_C"/>
    <property type="match status" value="1"/>
</dbReference>
<proteinExistence type="inferred from homology"/>
<organism evidence="6 7">
    <name type="scientific">Vairimorpha ceranae</name>
    <dbReference type="NCBI Taxonomy" id="40302"/>
    <lineage>
        <taxon>Eukaryota</taxon>
        <taxon>Fungi</taxon>
        <taxon>Fungi incertae sedis</taxon>
        <taxon>Microsporidia</taxon>
        <taxon>Nosematidae</taxon>
        <taxon>Vairimorpha</taxon>
    </lineage>
</organism>
<dbReference type="VEuPathDB" id="MicrosporidiaDB:G9O61_00g017470"/>
<dbReference type="Proteomes" id="UP000034350">
    <property type="component" value="Unassembled WGS sequence"/>
</dbReference>
<name>A0A0F9WR37_9MICR</name>
<evidence type="ECO:0000256" key="3">
    <source>
        <dbReference type="ARBA" id="ARBA00022781"/>
    </source>
</evidence>
<protein>
    <submittedName>
        <fullName evidence="6">Vacuolar h+-atpase v1 sector subunit h</fullName>
    </submittedName>
</protein>
<keyword evidence="2" id="KW-0813">Transport</keyword>
<dbReference type="SUPFAM" id="SSF48371">
    <property type="entry name" value="ARM repeat"/>
    <property type="match status" value="1"/>
</dbReference>
<dbReference type="InterPro" id="IPR016024">
    <property type="entry name" value="ARM-type_fold"/>
</dbReference>
<evidence type="ECO:0000313" key="7">
    <source>
        <dbReference type="Proteomes" id="UP000034350"/>
    </source>
</evidence>
<dbReference type="InterPro" id="IPR038497">
    <property type="entry name" value="ATPase_V1-cplx_hsu_C_sf"/>
</dbReference>
<feature type="domain" description="ATPase V1 complex subunit H C-terminal" evidence="5">
    <location>
        <begin position="257"/>
        <end position="369"/>
    </location>
</feature>
<dbReference type="VEuPathDB" id="MicrosporidiaDB:NCER_102207"/>
<dbReference type="GO" id="GO:0000221">
    <property type="term" value="C:vacuolar proton-transporting V-type ATPase, V1 domain"/>
    <property type="evidence" value="ECO:0007669"/>
    <property type="project" value="InterPro"/>
</dbReference>
<evidence type="ECO:0000259" key="5">
    <source>
        <dbReference type="Pfam" id="PF11698"/>
    </source>
</evidence>
<dbReference type="Gene3D" id="1.25.40.150">
    <property type="entry name" value="V-type ATPase, subunit H, C-terminal domain"/>
    <property type="match status" value="1"/>
</dbReference>
<gene>
    <name evidence="6" type="ORF">AAJ76_2300018876</name>
</gene>
<dbReference type="GeneID" id="36319610"/>
<dbReference type="AlphaFoldDB" id="A0A0F9WR37"/>
<dbReference type="RefSeq" id="XP_024331105.1">
    <property type="nucleotide sequence ID" value="XM_024474684.1"/>
</dbReference>